<name>A0A1E5P6U0_9ACTN</name>
<dbReference type="GO" id="GO:0016407">
    <property type="term" value="F:acetyltransferase activity"/>
    <property type="evidence" value="ECO:0007669"/>
    <property type="project" value="InterPro"/>
</dbReference>
<keyword evidence="4" id="KW-1185">Reference proteome</keyword>
<evidence type="ECO:0000313" key="3">
    <source>
        <dbReference type="EMBL" id="OEJ25197.1"/>
    </source>
</evidence>
<proteinExistence type="inferred from homology"/>
<dbReference type="PANTHER" id="PTHR11786:SF0">
    <property type="entry name" value="ARYLAMINE N-ACETYLTRANSFERASE 4-RELATED"/>
    <property type="match status" value="1"/>
</dbReference>
<dbReference type="PANTHER" id="PTHR11786">
    <property type="entry name" value="N-HYDROXYARYLAMINE O-ACETYLTRANSFERASE"/>
    <property type="match status" value="1"/>
</dbReference>
<dbReference type="SUPFAM" id="SSF54001">
    <property type="entry name" value="Cysteine proteinases"/>
    <property type="match status" value="1"/>
</dbReference>
<dbReference type="InterPro" id="IPR038765">
    <property type="entry name" value="Papain-like_cys_pep_sf"/>
</dbReference>
<evidence type="ECO:0000313" key="4">
    <source>
        <dbReference type="Proteomes" id="UP000095759"/>
    </source>
</evidence>
<sequence length="287" mass="31701">MWNGDALDLDAYLAHVGYEGDRSPTLETLRALHRAHVLGVRWENLDAVLRGDVPLDLATLENKLIRSPRGGYCFEHASLYAAALERLGFTFFAVLGRIRMGAPKMLPTTHAMLIVEIDGRRWLSDIGFGASPLEPVELVDGPGGSETTDGVWAYRLRRGEVTPGADGWTLYQPTGGREGESDDTGDGWMARHTFTLDPQYPVDFRTANHFIATSPHSPFSSRPFVQRVHPDRLHLLDNRTMTTVRPGAAGGPEVRELEPHEVPKVLSDVFGIDLTPDDADLLLTKLV</sequence>
<comment type="caution">
    <text evidence="3">The sequence shown here is derived from an EMBL/GenBank/DDBJ whole genome shotgun (WGS) entry which is preliminary data.</text>
</comment>
<keyword evidence="3" id="KW-0808">Transferase</keyword>
<dbReference type="RefSeq" id="WP_069935089.1">
    <property type="nucleotide sequence ID" value="NZ_MEHJ01000001.1"/>
</dbReference>
<dbReference type="Gene3D" id="2.40.128.150">
    <property type="entry name" value="Cysteine proteinases"/>
    <property type="match status" value="1"/>
</dbReference>
<dbReference type="Gene3D" id="3.30.2140.10">
    <property type="entry name" value="Arylamine N-acetyltransferase"/>
    <property type="match status" value="1"/>
</dbReference>
<dbReference type="OrthoDB" id="7181050at2"/>
<dbReference type="EMBL" id="MEHJ01000001">
    <property type="protein sequence ID" value="OEJ25197.1"/>
    <property type="molecule type" value="Genomic_DNA"/>
</dbReference>
<accession>A0A1E5P6U0</accession>
<dbReference type="Pfam" id="PF00797">
    <property type="entry name" value="Acetyltransf_2"/>
    <property type="match status" value="1"/>
</dbReference>
<dbReference type="AlphaFoldDB" id="A0A1E5P6U0"/>
<protein>
    <submittedName>
        <fullName evidence="3">Acetyltransferase</fullName>
    </submittedName>
</protein>
<reference evidence="3 4" key="1">
    <citation type="submission" date="2016-08" db="EMBL/GenBank/DDBJ databases">
        <title>Complete genome sequence of Streptomyces agglomeratus strain 6-3-2, a novel anti-MRSA actinomycete isolated from Wuli of Tebit, China.</title>
        <authorList>
            <person name="Chen X."/>
        </authorList>
    </citation>
    <scope>NUCLEOTIDE SEQUENCE [LARGE SCALE GENOMIC DNA]</scope>
    <source>
        <strain evidence="3 4">6-3-2</strain>
    </source>
</reference>
<evidence type="ECO:0000256" key="2">
    <source>
        <dbReference type="RuleBase" id="RU003452"/>
    </source>
</evidence>
<dbReference type="Proteomes" id="UP000095759">
    <property type="component" value="Unassembled WGS sequence"/>
</dbReference>
<dbReference type="STRING" id="285458.BGM19_24245"/>
<organism evidence="3 4">
    <name type="scientific">Streptomyces agglomeratus</name>
    <dbReference type="NCBI Taxonomy" id="285458"/>
    <lineage>
        <taxon>Bacteria</taxon>
        <taxon>Bacillati</taxon>
        <taxon>Actinomycetota</taxon>
        <taxon>Actinomycetes</taxon>
        <taxon>Kitasatosporales</taxon>
        <taxon>Streptomycetaceae</taxon>
        <taxon>Streptomyces</taxon>
    </lineage>
</organism>
<evidence type="ECO:0000256" key="1">
    <source>
        <dbReference type="ARBA" id="ARBA00006547"/>
    </source>
</evidence>
<gene>
    <name evidence="3" type="ORF">AS594_12565</name>
</gene>
<dbReference type="PRINTS" id="PR01543">
    <property type="entry name" value="ANATRNSFRASE"/>
</dbReference>
<dbReference type="InterPro" id="IPR001447">
    <property type="entry name" value="Arylamine_N-AcTrfase"/>
</dbReference>
<comment type="similarity">
    <text evidence="1 2">Belongs to the arylamine N-acetyltransferase family.</text>
</comment>